<accession>A0ABS4Q8J5</accession>
<organism evidence="1 2">
    <name type="scientific">Nocardia goodfellowii</name>
    <dbReference type="NCBI Taxonomy" id="882446"/>
    <lineage>
        <taxon>Bacteria</taxon>
        <taxon>Bacillati</taxon>
        <taxon>Actinomycetota</taxon>
        <taxon>Actinomycetes</taxon>
        <taxon>Mycobacteriales</taxon>
        <taxon>Nocardiaceae</taxon>
        <taxon>Nocardia</taxon>
    </lineage>
</organism>
<comment type="caution">
    <text evidence="1">The sequence shown here is derived from an EMBL/GenBank/DDBJ whole genome shotgun (WGS) entry which is preliminary data.</text>
</comment>
<keyword evidence="2" id="KW-1185">Reference proteome</keyword>
<reference evidence="1 2" key="1">
    <citation type="submission" date="2021-03" db="EMBL/GenBank/DDBJ databases">
        <title>Sequencing the genomes of 1000 actinobacteria strains.</title>
        <authorList>
            <person name="Klenk H.-P."/>
        </authorList>
    </citation>
    <scope>NUCLEOTIDE SEQUENCE [LARGE SCALE GENOMIC DNA]</scope>
    <source>
        <strain evidence="1 2">DSM 45516</strain>
    </source>
</reference>
<dbReference type="RefSeq" id="WP_281070354.1">
    <property type="nucleotide sequence ID" value="NZ_JAGGMR010000001.1"/>
</dbReference>
<evidence type="ECO:0000313" key="2">
    <source>
        <dbReference type="Proteomes" id="UP001519325"/>
    </source>
</evidence>
<dbReference type="Proteomes" id="UP001519325">
    <property type="component" value="Unassembled WGS sequence"/>
</dbReference>
<name>A0ABS4Q8J5_9NOCA</name>
<protein>
    <submittedName>
        <fullName evidence="1">Uncharacterized protein</fullName>
    </submittedName>
</protein>
<gene>
    <name evidence="1" type="ORF">BJ987_000921</name>
</gene>
<dbReference type="EMBL" id="JAGGMR010000001">
    <property type="protein sequence ID" value="MBP2188020.1"/>
    <property type="molecule type" value="Genomic_DNA"/>
</dbReference>
<sequence>MSDDFAKSQIRARVEGRFEVDIFQPLGDVSISTTNSRCPLAP</sequence>
<evidence type="ECO:0000313" key="1">
    <source>
        <dbReference type="EMBL" id="MBP2188020.1"/>
    </source>
</evidence>
<proteinExistence type="predicted"/>